<proteinExistence type="predicted"/>
<feature type="compositionally biased region" description="Basic and acidic residues" evidence="1">
    <location>
        <begin position="225"/>
        <end position="235"/>
    </location>
</feature>
<evidence type="ECO:0000313" key="3">
    <source>
        <dbReference type="Proteomes" id="UP001176961"/>
    </source>
</evidence>
<accession>A0AA36H5T9</accession>
<name>A0AA36H5T9_CYLNA</name>
<evidence type="ECO:0000256" key="1">
    <source>
        <dbReference type="SAM" id="MobiDB-lite"/>
    </source>
</evidence>
<feature type="region of interest" description="Disordered" evidence="1">
    <location>
        <begin position="1"/>
        <end position="27"/>
    </location>
</feature>
<protein>
    <submittedName>
        <fullName evidence="2">Uncharacterized protein</fullName>
    </submittedName>
</protein>
<dbReference type="EMBL" id="CATQJL010000305">
    <property type="protein sequence ID" value="CAJ0604472.1"/>
    <property type="molecule type" value="Genomic_DNA"/>
</dbReference>
<organism evidence="2 3">
    <name type="scientific">Cylicocyclus nassatus</name>
    <name type="common">Nematode worm</name>
    <dbReference type="NCBI Taxonomy" id="53992"/>
    <lineage>
        <taxon>Eukaryota</taxon>
        <taxon>Metazoa</taxon>
        <taxon>Ecdysozoa</taxon>
        <taxon>Nematoda</taxon>
        <taxon>Chromadorea</taxon>
        <taxon>Rhabditida</taxon>
        <taxon>Rhabditina</taxon>
        <taxon>Rhabditomorpha</taxon>
        <taxon>Strongyloidea</taxon>
        <taxon>Strongylidae</taxon>
        <taxon>Cylicocyclus</taxon>
    </lineage>
</organism>
<keyword evidence="3" id="KW-1185">Reference proteome</keyword>
<comment type="caution">
    <text evidence="2">The sequence shown here is derived from an EMBL/GenBank/DDBJ whole genome shotgun (WGS) entry which is preliminary data.</text>
</comment>
<sequence>MFIGAVLSTDSQRSARQRCRRGGSRLTSADGAVNTSKFFLSFRKGSFNITTDCERSLLSLPSARETMRPTRPPPNKMPGAVSKYIVEYYVRNSDVLLTNTSLRTMEANTLRALAIKKLIAELQEQFGYSTTERKIRNHFDHVRSKCLSKGGGLGLPSAERNRFVHRDAERNSFGELRKRVFLNSGEQALLRYYKSQEADNAREQGTSQHNQMFMRERESFNRMHTREDDHQHSASEEVEVKEESRPADLSDDCVIEELTGFDEEESNDNGRIDVDSPTCPFSHACESSSEAMNELRLLCMALRKPSYKPRTTGDVDSQHVISLFFYNSTAATFLARHYDRIMFEKAMVLRCSCMLFYADGLSYAPLETQMS</sequence>
<feature type="region of interest" description="Disordered" evidence="1">
    <location>
        <begin position="225"/>
        <end position="246"/>
    </location>
</feature>
<dbReference type="AlphaFoldDB" id="A0AA36H5T9"/>
<evidence type="ECO:0000313" key="2">
    <source>
        <dbReference type="EMBL" id="CAJ0604472.1"/>
    </source>
</evidence>
<gene>
    <name evidence="2" type="ORF">CYNAS_LOCUS16455</name>
</gene>
<reference evidence="2" key="1">
    <citation type="submission" date="2023-07" db="EMBL/GenBank/DDBJ databases">
        <authorList>
            <consortium name="CYATHOMIX"/>
        </authorList>
    </citation>
    <scope>NUCLEOTIDE SEQUENCE</scope>
    <source>
        <strain evidence="2">N/A</strain>
    </source>
</reference>
<dbReference type="Proteomes" id="UP001176961">
    <property type="component" value="Unassembled WGS sequence"/>
</dbReference>